<feature type="coiled-coil region" evidence="8">
    <location>
        <begin position="75"/>
        <end position="109"/>
    </location>
</feature>
<reference evidence="11 12" key="1">
    <citation type="submission" date="2020-05" db="EMBL/GenBank/DDBJ databases">
        <title>Identification and distribution of gene clusters putatively required for synthesis of sphingolipid metabolism inhibitors in phylogenetically diverse species of the filamentous fungus Fusarium.</title>
        <authorList>
            <person name="Kim H.-S."/>
            <person name="Busman M."/>
            <person name="Brown D.W."/>
            <person name="Divon H."/>
            <person name="Uhlig S."/>
            <person name="Proctor R.H."/>
        </authorList>
    </citation>
    <scope>NUCLEOTIDE SEQUENCE [LARGE SCALE GENOMIC DNA]</scope>
    <source>
        <strain evidence="11 12">NRRL 53147</strain>
    </source>
</reference>
<dbReference type="GO" id="GO:0006986">
    <property type="term" value="P:response to unfolded protein"/>
    <property type="evidence" value="ECO:0007669"/>
    <property type="project" value="UniProtKB-KW"/>
</dbReference>
<feature type="region of interest" description="Disordered" evidence="9">
    <location>
        <begin position="1"/>
        <end position="65"/>
    </location>
</feature>
<dbReference type="GO" id="GO:0045944">
    <property type="term" value="P:positive regulation of transcription by RNA polymerase II"/>
    <property type="evidence" value="ECO:0007669"/>
    <property type="project" value="InterPro"/>
</dbReference>
<evidence type="ECO:0000256" key="2">
    <source>
        <dbReference type="ARBA" id="ARBA00007163"/>
    </source>
</evidence>
<evidence type="ECO:0000256" key="3">
    <source>
        <dbReference type="ARBA" id="ARBA00023015"/>
    </source>
</evidence>
<feature type="domain" description="BZIP" evidence="10">
    <location>
        <begin position="70"/>
        <end position="84"/>
    </location>
</feature>
<dbReference type="InterPro" id="IPR044280">
    <property type="entry name" value="Hac1/HY5"/>
</dbReference>
<dbReference type="PANTHER" id="PTHR46714:SF6">
    <property type="entry name" value="TRANSCRIPTIONAL ACTIVATOR HAC1"/>
    <property type="match status" value="1"/>
</dbReference>
<dbReference type="EMBL" id="JAAOAM010000530">
    <property type="protein sequence ID" value="KAF5529842.1"/>
    <property type="molecule type" value="Genomic_DNA"/>
</dbReference>
<dbReference type="GO" id="GO:0000981">
    <property type="term" value="F:DNA-binding transcription factor activity, RNA polymerase II-specific"/>
    <property type="evidence" value="ECO:0007669"/>
    <property type="project" value="InterPro"/>
</dbReference>
<evidence type="ECO:0000256" key="8">
    <source>
        <dbReference type="SAM" id="Coils"/>
    </source>
</evidence>
<comment type="similarity">
    <text evidence="2">Belongs to the bZIP family.</text>
</comment>
<proteinExistence type="inferred from homology"/>
<keyword evidence="6" id="KW-0834">Unfolded protein response</keyword>
<sequence>MSLEPYASPDQAAVYHDIPSETNISSPDENKTERRGRAKWGRVLPEPRTNIPPRRRAKTADEREQRMVERVLRNRRSAHNSRERKKIELERLQQRVVELEQTLKSCLEMNHSLVRTVEQAGLSSGISLPPNTFSCAIQRNGGSDLEDAHIPAGDNQVQSLSDEDPSVDPMGWLMGLGMTTWSPSNLAEAEMVSSVHDGCVSLSGVRADHYTPEVWESSGDLTPIDMQEYDFAIEMFDTTAWMPDGRLAD</sequence>
<evidence type="ECO:0000313" key="12">
    <source>
        <dbReference type="Proteomes" id="UP000522262"/>
    </source>
</evidence>
<dbReference type="PANTHER" id="PTHR46714">
    <property type="entry name" value="TRANSCRIPTIONAL ACTIVATOR HAC1"/>
    <property type="match status" value="1"/>
</dbReference>
<accession>A0A8H5I5H3</accession>
<evidence type="ECO:0000313" key="11">
    <source>
        <dbReference type="EMBL" id="KAF5529842.1"/>
    </source>
</evidence>
<dbReference type="SUPFAM" id="SSF57959">
    <property type="entry name" value="Leucine zipper domain"/>
    <property type="match status" value="1"/>
</dbReference>
<dbReference type="Proteomes" id="UP000522262">
    <property type="component" value="Unassembled WGS sequence"/>
</dbReference>
<evidence type="ECO:0000256" key="7">
    <source>
        <dbReference type="ARBA" id="ARBA00023242"/>
    </source>
</evidence>
<dbReference type="PROSITE" id="PS00036">
    <property type="entry name" value="BZIP_BASIC"/>
    <property type="match status" value="1"/>
</dbReference>
<dbReference type="InterPro" id="IPR046347">
    <property type="entry name" value="bZIP_sf"/>
</dbReference>
<keyword evidence="7" id="KW-0539">Nucleus</keyword>
<dbReference type="AlphaFoldDB" id="A0A8H5I5H3"/>
<evidence type="ECO:0000256" key="1">
    <source>
        <dbReference type="ARBA" id="ARBA00004123"/>
    </source>
</evidence>
<keyword evidence="4" id="KW-0238">DNA-binding</keyword>
<evidence type="ECO:0000256" key="4">
    <source>
        <dbReference type="ARBA" id="ARBA00023125"/>
    </source>
</evidence>
<evidence type="ECO:0000256" key="6">
    <source>
        <dbReference type="ARBA" id="ARBA00023230"/>
    </source>
</evidence>
<name>A0A8H5I5H3_9HYPO</name>
<keyword evidence="12" id="KW-1185">Reference proteome</keyword>
<keyword evidence="5" id="KW-0804">Transcription</keyword>
<organism evidence="11 12">
    <name type="scientific">Fusarium mexicanum</name>
    <dbReference type="NCBI Taxonomy" id="751941"/>
    <lineage>
        <taxon>Eukaryota</taxon>
        <taxon>Fungi</taxon>
        <taxon>Dikarya</taxon>
        <taxon>Ascomycota</taxon>
        <taxon>Pezizomycotina</taxon>
        <taxon>Sordariomycetes</taxon>
        <taxon>Hypocreomycetidae</taxon>
        <taxon>Hypocreales</taxon>
        <taxon>Nectriaceae</taxon>
        <taxon>Fusarium</taxon>
        <taxon>Fusarium fujikuroi species complex</taxon>
    </lineage>
</organism>
<dbReference type="GO" id="GO:0005634">
    <property type="term" value="C:nucleus"/>
    <property type="evidence" value="ECO:0007669"/>
    <property type="project" value="UniProtKB-SubCell"/>
</dbReference>
<dbReference type="InterPro" id="IPR004827">
    <property type="entry name" value="bZIP"/>
</dbReference>
<evidence type="ECO:0000256" key="5">
    <source>
        <dbReference type="ARBA" id="ARBA00023163"/>
    </source>
</evidence>
<gene>
    <name evidence="11" type="ORF">FMEXI_13902</name>
</gene>
<comment type="subcellular location">
    <subcellularLocation>
        <location evidence="1">Nucleus</location>
    </subcellularLocation>
</comment>
<keyword evidence="8" id="KW-0175">Coiled coil</keyword>
<comment type="caution">
    <text evidence="11">The sequence shown here is derived from an EMBL/GenBank/DDBJ whole genome shotgun (WGS) entry which is preliminary data.</text>
</comment>
<evidence type="ECO:0000256" key="9">
    <source>
        <dbReference type="SAM" id="MobiDB-lite"/>
    </source>
</evidence>
<dbReference type="Gene3D" id="1.20.5.170">
    <property type="match status" value="1"/>
</dbReference>
<evidence type="ECO:0000259" key="10">
    <source>
        <dbReference type="PROSITE" id="PS00036"/>
    </source>
</evidence>
<protein>
    <submittedName>
        <fullName evidence="11">Basic region leucine zipper</fullName>
    </submittedName>
</protein>
<keyword evidence="3" id="KW-0805">Transcription regulation</keyword>
<dbReference type="GO" id="GO:0003677">
    <property type="term" value="F:DNA binding"/>
    <property type="evidence" value="ECO:0007669"/>
    <property type="project" value="UniProtKB-KW"/>
</dbReference>